<sequence length="130" mass="14036">MASLTFPAKWAAFFAAQAALAIAAGAFGAHALNGLVDERALGWWHTGSQYLMYHSLAGLLVAALSSYLSFHKAILSFFFVGNVLFAGSLYVMTLTGQTWLGVVTPLGGICYLLGWLLLVICLWRAKGYKE</sequence>
<feature type="transmembrane region" description="Helical" evidence="6">
    <location>
        <begin position="99"/>
        <end position="123"/>
    </location>
</feature>
<dbReference type="RefSeq" id="WP_199468058.1">
    <property type="nucleotide sequence ID" value="NZ_JAEMNX010000009.1"/>
</dbReference>
<evidence type="ECO:0000313" key="8">
    <source>
        <dbReference type="Proteomes" id="UP000628710"/>
    </source>
</evidence>
<keyword evidence="8" id="KW-1185">Reference proteome</keyword>
<dbReference type="Proteomes" id="UP000628710">
    <property type="component" value="Unassembled WGS sequence"/>
</dbReference>
<comment type="subcellular location">
    <subcellularLocation>
        <location evidence="1">Membrane</location>
        <topology evidence="1">Multi-pass membrane protein</topology>
    </subcellularLocation>
</comment>
<name>A0A934JPP6_9GAMM</name>
<keyword evidence="4 6" id="KW-1133">Transmembrane helix</keyword>
<reference evidence="7" key="1">
    <citation type="submission" date="2020-12" db="EMBL/GenBank/DDBJ databases">
        <title>Marinomonas arctica sp. nov., a psychrotolerant bacterium isolated from the Arctic.</title>
        <authorList>
            <person name="Zhang Y."/>
        </authorList>
    </citation>
    <scope>NUCLEOTIDE SEQUENCE</scope>
    <source>
        <strain evidence="7">C1424</strain>
    </source>
</reference>
<dbReference type="AlphaFoldDB" id="A0A934JPP6"/>
<evidence type="ECO:0000256" key="6">
    <source>
        <dbReference type="SAM" id="Phobius"/>
    </source>
</evidence>
<dbReference type="GO" id="GO:0005886">
    <property type="term" value="C:plasma membrane"/>
    <property type="evidence" value="ECO:0007669"/>
    <property type="project" value="TreeGrafter"/>
</dbReference>
<organism evidence="7 8">
    <name type="scientific">Marinomonas transparens</name>
    <dbReference type="NCBI Taxonomy" id="2795388"/>
    <lineage>
        <taxon>Bacteria</taxon>
        <taxon>Pseudomonadati</taxon>
        <taxon>Pseudomonadota</taxon>
        <taxon>Gammaproteobacteria</taxon>
        <taxon>Oceanospirillales</taxon>
        <taxon>Oceanospirillaceae</taxon>
        <taxon>Marinomonas</taxon>
    </lineage>
</organism>
<evidence type="ECO:0000256" key="2">
    <source>
        <dbReference type="ARBA" id="ARBA00009694"/>
    </source>
</evidence>
<evidence type="ECO:0000256" key="3">
    <source>
        <dbReference type="ARBA" id="ARBA00022692"/>
    </source>
</evidence>
<gene>
    <name evidence="7" type="ORF">I8J31_09090</name>
</gene>
<feature type="transmembrane region" description="Helical" evidence="6">
    <location>
        <begin position="75"/>
        <end position="93"/>
    </location>
</feature>
<keyword evidence="5 6" id="KW-0472">Membrane</keyword>
<keyword evidence="3 6" id="KW-0812">Transmembrane</keyword>
<comment type="caution">
    <text evidence="7">The sequence shown here is derived from an EMBL/GenBank/DDBJ whole genome shotgun (WGS) entry which is preliminary data.</text>
</comment>
<evidence type="ECO:0000256" key="1">
    <source>
        <dbReference type="ARBA" id="ARBA00004141"/>
    </source>
</evidence>
<evidence type="ECO:0000256" key="5">
    <source>
        <dbReference type="ARBA" id="ARBA00023136"/>
    </source>
</evidence>
<accession>A0A934JPP6</accession>
<dbReference type="PANTHER" id="PTHR43461">
    <property type="entry name" value="TRANSMEMBRANE PROTEIN 256"/>
    <property type="match status" value="1"/>
</dbReference>
<dbReference type="InterPro" id="IPR006696">
    <property type="entry name" value="DUF423"/>
</dbReference>
<dbReference type="Pfam" id="PF04241">
    <property type="entry name" value="DUF423"/>
    <property type="match status" value="1"/>
</dbReference>
<protein>
    <submittedName>
        <fullName evidence="7">DUF423 domain-containing protein</fullName>
    </submittedName>
</protein>
<dbReference type="EMBL" id="JAEMNX010000009">
    <property type="protein sequence ID" value="MBJ7537824.1"/>
    <property type="molecule type" value="Genomic_DNA"/>
</dbReference>
<comment type="similarity">
    <text evidence="2">Belongs to the UPF0382 family.</text>
</comment>
<evidence type="ECO:0000313" key="7">
    <source>
        <dbReference type="EMBL" id="MBJ7537824.1"/>
    </source>
</evidence>
<feature type="transmembrane region" description="Helical" evidence="6">
    <location>
        <begin position="50"/>
        <end position="68"/>
    </location>
</feature>
<dbReference type="PANTHER" id="PTHR43461:SF1">
    <property type="entry name" value="TRANSMEMBRANE PROTEIN 256"/>
    <property type="match status" value="1"/>
</dbReference>
<evidence type="ECO:0000256" key="4">
    <source>
        <dbReference type="ARBA" id="ARBA00022989"/>
    </source>
</evidence>
<proteinExistence type="inferred from homology"/>